<dbReference type="Proteomes" id="UP001229421">
    <property type="component" value="Unassembled WGS sequence"/>
</dbReference>
<keyword evidence="3" id="KW-1185">Reference proteome</keyword>
<proteinExistence type="predicted"/>
<accession>A0AAD8K7A5</accession>
<protein>
    <submittedName>
        <fullName evidence="2">Uncharacterized protein</fullName>
    </submittedName>
</protein>
<dbReference type="Gene3D" id="3.40.50.300">
    <property type="entry name" value="P-loop containing nucleotide triphosphate hydrolases"/>
    <property type="match status" value="1"/>
</dbReference>
<organism evidence="2 3">
    <name type="scientific">Tagetes erecta</name>
    <name type="common">African marigold</name>
    <dbReference type="NCBI Taxonomy" id="13708"/>
    <lineage>
        <taxon>Eukaryota</taxon>
        <taxon>Viridiplantae</taxon>
        <taxon>Streptophyta</taxon>
        <taxon>Embryophyta</taxon>
        <taxon>Tracheophyta</taxon>
        <taxon>Spermatophyta</taxon>
        <taxon>Magnoliopsida</taxon>
        <taxon>eudicotyledons</taxon>
        <taxon>Gunneridae</taxon>
        <taxon>Pentapetalae</taxon>
        <taxon>asterids</taxon>
        <taxon>campanulids</taxon>
        <taxon>Asterales</taxon>
        <taxon>Asteraceae</taxon>
        <taxon>Asteroideae</taxon>
        <taxon>Heliantheae alliance</taxon>
        <taxon>Tageteae</taxon>
        <taxon>Tagetes</taxon>
    </lineage>
</organism>
<feature type="region of interest" description="Disordered" evidence="1">
    <location>
        <begin position="244"/>
        <end position="269"/>
    </location>
</feature>
<sequence>MCRRHPIAIVHALRPFQRTSHLDAYESHIKFHISKDVCVHARKHALNTSRNWSSFGGNSNSKKSKSTWVSVDANKRVNHSDWLAVSIVRSLVLVGGDPGVGKSTLMLQGKTGSSSQPSIEKLVKKGQDLVVAKLEGRTVELGAFEMSPSGLKALKNPSEIFVSDGYSDSEFLAGSLVLVGGDLGVGKSTLMLQIAAIIAQGKEIGKPAPVLYVSVQSVIYTWVFYLPLLFTLIHYTGKREIENPSFSSTETVDDSSSTKRKCNEDGESSDRQCLGWFVWLDIVAFPSALIERVSLQLNRSFLELSRSKVKEDKKPKSPPEGDLDETVAAAIAGNDELIAEQIGNRVDRMDISTDELFLYSSTDLEDILVKAQALSPRALVIDSIQTVHLMGVTGSAGGIYQIFVSDGYSDSEFLAGLAIVVVMDGSRTFVIEVQWQ</sequence>
<dbReference type="PANTHER" id="PTHR32472">
    <property type="entry name" value="DNA REPAIR PROTEIN RADA"/>
    <property type="match status" value="1"/>
</dbReference>
<comment type="caution">
    <text evidence="2">The sequence shown here is derived from an EMBL/GenBank/DDBJ whole genome shotgun (WGS) entry which is preliminary data.</text>
</comment>
<dbReference type="GO" id="GO:0000725">
    <property type="term" value="P:recombinational repair"/>
    <property type="evidence" value="ECO:0007669"/>
    <property type="project" value="TreeGrafter"/>
</dbReference>
<evidence type="ECO:0000256" key="1">
    <source>
        <dbReference type="SAM" id="MobiDB-lite"/>
    </source>
</evidence>
<dbReference type="InterPro" id="IPR027417">
    <property type="entry name" value="P-loop_NTPase"/>
</dbReference>
<dbReference type="EMBL" id="JAUHHV010000008">
    <property type="protein sequence ID" value="KAK1416241.1"/>
    <property type="molecule type" value="Genomic_DNA"/>
</dbReference>
<dbReference type="PANTHER" id="PTHR32472:SF10">
    <property type="entry name" value="DNA REPAIR PROTEIN RADA-LIKE PROTEIN"/>
    <property type="match status" value="1"/>
</dbReference>
<dbReference type="AlphaFoldDB" id="A0AAD8K7A5"/>
<gene>
    <name evidence="2" type="ORF">QVD17_32030</name>
</gene>
<name>A0AAD8K7A5_TARER</name>
<evidence type="ECO:0000313" key="2">
    <source>
        <dbReference type="EMBL" id="KAK1416241.1"/>
    </source>
</evidence>
<dbReference type="Pfam" id="PF13481">
    <property type="entry name" value="AAA_25"/>
    <property type="match status" value="1"/>
</dbReference>
<evidence type="ECO:0000313" key="3">
    <source>
        <dbReference type="Proteomes" id="UP001229421"/>
    </source>
</evidence>
<reference evidence="2" key="1">
    <citation type="journal article" date="2023" name="bioRxiv">
        <title>Improved chromosome-level genome assembly for marigold (Tagetes erecta).</title>
        <authorList>
            <person name="Jiang F."/>
            <person name="Yuan L."/>
            <person name="Wang S."/>
            <person name="Wang H."/>
            <person name="Xu D."/>
            <person name="Wang A."/>
            <person name="Fan W."/>
        </authorList>
    </citation>
    <scope>NUCLEOTIDE SEQUENCE</scope>
    <source>
        <strain evidence="2">WSJ</strain>
        <tissue evidence="2">Leaf</tissue>
    </source>
</reference>
<dbReference type="SUPFAM" id="SSF52540">
    <property type="entry name" value="P-loop containing nucleoside triphosphate hydrolases"/>
    <property type="match status" value="1"/>
</dbReference>